<sequence>MNDEVLDRLMVSELATQTESAMAIKKEERAAFLEINRREVVWLRKEKVEVQRGGEFEVGMMRDIEVDDET</sequence>
<comment type="caution">
    <text evidence="1">The sequence shown here is derived from an EMBL/GenBank/DDBJ whole genome shotgun (WGS) entry which is preliminary data.</text>
</comment>
<name>A0ABQ5CYU9_9ASTR</name>
<reference evidence="1" key="1">
    <citation type="journal article" date="2022" name="Int. J. Mol. Sci.">
        <title>Draft Genome of Tanacetum Coccineum: Genomic Comparison of Closely Related Tanacetum-Family Plants.</title>
        <authorList>
            <person name="Yamashiro T."/>
            <person name="Shiraishi A."/>
            <person name="Nakayama K."/>
            <person name="Satake H."/>
        </authorList>
    </citation>
    <scope>NUCLEOTIDE SEQUENCE</scope>
</reference>
<protein>
    <submittedName>
        <fullName evidence="1">Uncharacterized protein</fullName>
    </submittedName>
</protein>
<keyword evidence="2" id="KW-1185">Reference proteome</keyword>
<organism evidence="1 2">
    <name type="scientific">Tanacetum coccineum</name>
    <dbReference type="NCBI Taxonomy" id="301880"/>
    <lineage>
        <taxon>Eukaryota</taxon>
        <taxon>Viridiplantae</taxon>
        <taxon>Streptophyta</taxon>
        <taxon>Embryophyta</taxon>
        <taxon>Tracheophyta</taxon>
        <taxon>Spermatophyta</taxon>
        <taxon>Magnoliopsida</taxon>
        <taxon>eudicotyledons</taxon>
        <taxon>Gunneridae</taxon>
        <taxon>Pentapetalae</taxon>
        <taxon>asterids</taxon>
        <taxon>campanulids</taxon>
        <taxon>Asterales</taxon>
        <taxon>Asteraceae</taxon>
        <taxon>Asteroideae</taxon>
        <taxon>Anthemideae</taxon>
        <taxon>Anthemidinae</taxon>
        <taxon>Tanacetum</taxon>
    </lineage>
</organism>
<evidence type="ECO:0000313" key="2">
    <source>
        <dbReference type="Proteomes" id="UP001151760"/>
    </source>
</evidence>
<dbReference type="Proteomes" id="UP001151760">
    <property type="component" value="Unassembled WGS sequence"/>
</dbReference>
<proteinExistence type="predicted"/>
<accession>A0ABQ5CYU9</accession>
<evidence type="ECO:0000313" key="1">
    <source>
        <dbReference type="EMBL" id="GJT32271.1"/>
    </source>
</evidence>
<reference evidence="1" key="2">
    <citation type="submission" date="2022-01" db="EMBL/GenBank/DDBJ databases">
        <authorList>
            <person name="Yamashiro T."/>
            <person name="Shiraishi A."/>
            <person name="Satake H."/>
            <person name="Nakayama K."/>
        </authorList>
    </citation>
    <scope>NUCLEOTIDE SEQUENCE</scope>
</reference>
<dbReference type="EMBL" id="BQNB010014779">
    <property type="protein sequence ID" value="GJT32271.1"/>
    <property type="molecule type" value="Genomic_DNA"/>
</dbReference>
<gene>
    <name evidence="1" type="ORF">Tco_0922690</name>
</gene>